<feature type="signal peptide" evidence="1">
    <location>
        <begin position="1"/>
        <end position="23"/>
    </location>
</feature>
<sequence length="209" mass="21952">MHSLPLLAVLLLPLLLPARRAAASPTAPGAQGTPTNLSAPLHISGNCTWSGKPLSPLSAPNLCLPLCPSTYPTAVYTTNTTSARLRGEADDFGSGPACKRGEKALCCEEDWAPGTCHVEEHNSTCLNTVFPYTALPSSSSSPDTDPQPDTPLFLAQLNSTTLPNCTAPGATLLLRDIQVWGLYAFNNGHTAGMWMTCASWAVRNLCCGG</sequence>
<evidence type="ECO:0000256" key="1">
    <source>
        <dbReference type="SAM" id="SignalP"/>
    </source>
</evidence>
<dbReference type="InParanoid" id="A0A165ENX1"/>
<gene>
    <name evidence="2" type="ORF">CALCODRAFT_498839</name>
</gene>
<keyword evidence="1" id="KW-0732">Signal</keyword>
<protein>
    <submittedName>
        <fullName evidence="2">Uncharacterized protein</fullName>
    </submittedName>
</protein>
<dbReference type="EMBL" id="KV423998">
    <property type="protein sequence ID" value="KZT55243.1"/>
    <property type="molecule type" value="Genomic_DNA"/>
</dbReference>
<reference evidence="2 3" key="1">
    <citation type="journal article" date="2016" name="Mol. Biol. Evol.">
        <title>Comparative Genomics of Early-Diverging Mushroom-Forming Fungi Provides Insights into the Origins of Lignocellulose Decay Capabilities.</title>
        <authorList>
            <person name="Nagy L.G."/>
            <person name="Riley R."/>
            <person name="Tritt A."/>
            <person name="Adam C."/>
            <person name="Daum C."/>
            <person name="Floudas D."/>
            <person name="Sun H."/>
            <person name="Yadav J.S."/>
            <person name="Pangilinan J."/>
            <person name="Larsson K.H."/>
            <person name="Matsuura K."/>
            <person name="Barry K."/>
            <person name="Labutti K."/>
            <person name="Kuo R."/>
            <person name="Ohm R.A."/>
            <person name="Bhattacharya S.S."/>
            <person name="Shirouzu T."/>
            <person name="Yoshinaga Y."/>
            <person name="Martin F.M."/>
            <person name="Grigoriev I.V."/>
            <person name="Hibbett D.S."/>
        </authorList>
    </citation>
    <scope>NUCLEOTIDE SEQUENCE [LARGE SCALE GENOMIC DNA]</scope>
    <source>
        <strain evidence="2 3">HHB12733</strain>
    </source>
</reference>
<accession>A0A165ENX1</accession>
<keyword evidence="3" id="KW-1185">Reference proteome</keyword>
<organism evidence="2 3">
    <name type="scientific">Calocera cornea HHB12733</name>
    <dbReference type="NCBI Taxonomy" id="1353952"/>
    <lineage>
        <taxon>Eukaryota</taxon>
        <taxon>Fungi</taxon>
        <taxon>Dikarya</taxon>
        <taxon>Basidiomycota</taxon>
        <taxon>Agaricomycotina</taxon>
        <taxon>Dacrymycetes</taxon>
        <taxon>Dacrymycetales</taxon>
        <taxon>Dacrymycetaceae</taxon>
        <taxon>Calocera</taxon>
    </lineage>
</organism>
<proteinExistence type="predicted"/>
<dbReference type="OrthoDB" id="10565895at2759"/>
<dbReference type="Proteomes" id="UP000076842">
    <property type="component" value="Unassembled WGS sequence"/>
</dbReference>
<feature type="chain" id="PRO_5007857324" evidence="1">
    <location>
        <begin position="24"/>
        <end position="209"/>
    </location>
</feature>
<evidence type="ECO:0000313" key="2">
    <source>
        <dbReference type="EMBL" id="KZT55243.1"/>
    </source>
</evidence>
<name>A0A165ENX1_9BASI</name>
<dbReference type="AlphaFoldDB" id="A0A165ENX1"/>
<evidence type="ECO:0000313" key="3">
    <source>
        <dbReference type="Proteomes" id="UP000076842"/>
    </source>
</evidence>